<accession>A0ABD2JFN2</accession>
<organism evidence="2 3">
    <name type="scientific">Heterodera trifolii</name>
    <dbReference type="NCBI Taxonomy" id="157864"/>
    <lineage>
        <taxon>Eukaryota</taxon>
        <taxon>Metazoa</taxon>
        <taxon>Ecdysozoa</taxon>
        <taxon>Nematoda</taxon>
        <taxon>Chromadorea</taxon>
        <taxon>Rhabditida</taxon>
        <taxon>Tylenchina</taxon>
        <taxon>Tylenchomorpha</taxon>
        <taxon>Tylenchoidea</taxon>
        <taxon>Heteroderidae</taxon>
        <taxon>Heteroderinae</taxon>
        <taxon>Heterodera</taxon>
    </lineage>
</organism>
<name>A0ABD2JFN2_9BILA</name>
<keyword evidence="3" id="KW-1185">Reference proteome</keyword>
<dbReference type="AlphaFoldDB" id="A0ABD2JFN2"/>
<dbReference type="EMBL" id="JBICBT010000985">
    <property type="protein sequence ID" value="KAL3089426.1"/>
    <property type="molecule type" value="Genomic_DNA"/>
</dbReference>
<gene>
    <name evidence="2" type="ORF">niasHT_027796</name>
</gene>
<feature type="region of interest" description="Disordered" evidence="1">
    <location>
        <begin position="71"/>
        <end position="94"/>
    </location>
</feature>
<evidence type="ECO:0000256" key="1">
    <source>
        <dbReference type="SAM" id="MobiDB-lite"/>
    </source>
</evidence>
<sequence length="121" mass="13732">MQTPCCSPSLFNSPKMEENFGQASRAVQEQNLVERIKYNSPITIDLVDKFFQPQPEPQPCSCRFLTEEKEEKKEKSGSGWTSPGTGNAVKCRGSGWTRLDTTRDWKSGELLPLWTHQSFCT</sequence>
<dbReference type="Proteomes" id="UP001620626">
    <property type="component" value="Unassembled WGS sequence"/>
</dbReference>
<evidence type="ECO:0000313" key="3">
    <source>
        <dbReference type="Proteomes" id="UP001620626"/>
    </source>
</evidence>
<reference evidence="2 3" key="1">
    <citation type="submission" date="2024-10" db="EMBL/GenBank/DDBJ databases">
        <authorList>
            <person name="Kim D."/>
        </authorList>
    </citation>
    <scope>NUCLEOTIDE SEQUENCE [LARGE SCALE GENOMIC DNA]</scope>
    <source>
        <strain evidence="2">BH-2024</strain>
    </source>
</reference>
<protein>
    <submittedName>
        <fullName evidence="2">Uncharacterized protein</fullName>
    </submittedName>
</protein>
<evidence type="ECO:0000313" key="2">
    <source>
        <dbReference type="EMBL" id="KAL3089426.1"/>
    </source>
</evidence>
<proteinExistence type="predicted"/>
<comment type="caution">
    <text evidence="2">The sequence shown here is derived from an EMBL/GenBank/DDBJ whole genome shotgun (WGS) entry which is preliminary data.</text>
</comment>